<feature type="domain" description="AAA+ ATPase" evidence="9">
    <location>
        <begin position="182"/>
        <end position="340"/>
    </location>
</feature>
<evidence type="ECO:0000256" key="3">
    <source>
        <dbReference type="ARBA" id="ARBA00022741"/>
    </source>
</evidence>
<dbReference type="InterPro" id="IPR003593">
    <property type="entry name" value="AAA+_ATPase"/>
</dbReference>
<comment type="similarity">
    <text evidence="8">Belongs to the DnaA family.</text>
</comment>
<dbReference type="SMART" id="SM00760">
    <property type="entry name" value="Bac_DnaA_C"/>
    <property type="match status" value="1"/>
</dbReference>
<name>A0A921DRZ9_9BACT</name>
<dbReference type="Gene3D" id="3.30.300.180">
    <property type="match status" value="1"/>
</dbReference>
<keyword evidence="3 7" id="KW-0547">Nucleotide-binding</keyword>
<evidence type="ECO:0000256" key="6">
    <source>
        <dbReference type="ARBA" id="ARBA00023125"/>
    </source>
</evidence>
<dbReference type="RefSeq" id="WP_304120726.1">
    <property type="nucleotide sequence ID" value="NZ_DYZA01000037.1"/>
</dbReference>
<dbReference type="Gene3D" id="1.10.1750.10">
    <property type="match status" value="1"/>
</dbReference>
<reference evidence="11" key="1">
    <citation type="journal article" date="2021" name="PeerJ">
        <title>Extensive microbial diversity within the chicken gut microbiome revealed by metagenomics and culture.</title>
        <authorList>
            <person name="Gilroy R."/>
            <person name="Ravi A."/>
            <person name="Getino M."/>
            <person name="Pursley I."/>
            <person name="Horton D.L."/>
            <person name="Alikhan N.F."/>
            <person name="Baker D."/>
            <person name="Gharbi K."/>
            <person name="Hall N."/>
            <person name="Watson M."/>
            <person name="Adriaenssens E.M."/>
            <person name="Foster-Nyarko E."/>
            <person name="Jarju S."/>
            <person name="Secka A."/>
            <person name="Antonio M."/>
            <person name="Oren A."/>
            <person name="Chaudhuri R.R."/>
            <person name="La Ragione R."/>
            <person name="Hildebrand F."/>
            <person name="Pallen M.J."/>
        </authorList>
    </citation>
    <scope>NUCLEOTIDE SEQUENCE</scope>
    <source>
        <strain evidence="11">ChiGjej2B2-19336</strain>
    </source>
</reference>
<evidence type="ECO:0000313" key="12">
    <source>
        <dbReference type="Proteomes" id="UP000698963"/>
    </source>
</evidence>
<dbReference type="GO" id="GO:0006275">
    <property type="term" value="P:regulation of DNA replication"/>
    <property type="evidence" value="ECO:0007669"/>
    <property type="project" value="InterPro"/>
</dbReference>
<keyword evidence="4 7" id="KW-0067">ATP-binding</keyword>
<keyword evidence="1" id="KW-0963">Cytoplasm</keyword>
<proteinExistence type="inferred from homology"/>
<keyword evidence="6 7" id="KW-0238">DNA-binding</keyword>
<dbReference type="PANTHER" id="PTHR30050">
    <property type="entry name" value="CHROMOSOMAL REPLICATION INITIATOR PROTEIN DNAA"/>
    <property type="match status" value="1"/>
</dbReference>
<dbReference type="GO" id="GO:0006270">
    <property type="term" value="P:DNA replication initiation"/>
    <property type="evidence" value="ECO:0007669"/>
    <property type="project" value="InterPro"/>
</dbReference>
<protein>
    <recommendedName>
        <fullName evidence="7">Chromosomal replication initiator protein DnaA</fullName>
    </recommendedName>
</protein>
<evidence type="ECO:0000256" key="8">
    <source>
        <dbReference type="RuleBase" id="RU004227"/>
    </source>
</evidence>
<dbReference type="InterPro" id="IPR018312">
    <property type="entry name" value="Chromosome_initiator_DnaA_CS"/>
</dbReference>
<accession>A0A921DRZ9</accession>
<evidence type="ECO:0000256" key="4">
    <source>
        <dbReference type="ARBA" id="ARBA00022840"/>
    </source>
</evidence>
<feature type="domain" description="Chromosomal replication initiator DnaA C-terminal" evidence="10">
    <location>
        <begin position="394"/>
        <end position="462"/>
    </location>
</feature>
<dbReference type="Gene3D" id="1.10.8.60">
    <property type="match status" value="1"/>
</dbReference>
<evidence type="ECO:0000256" key="2">
    <source>
        <dbReference type="ARBA" id="ARBA00022705"/>
    </source>
</evidence>
<dbReference type="PANTHER" id="PTHR30050:SF2">
    <property type="entry name" value="CHROMOSOMAL REPLICATION INITIATOR PROTEIN DNAA"/>
    <property type="match status" value="1"/>
</dbReference>
<dbReference type="SUPFAM" id="SSF52540">
    <property type="entry name" value="P-loop containing nucleoside triphosphate hydrolases"/>
    <property type="match status" value="1"/>
</dbReference>
<dbReference type="InterPro" id="IPR013159">
    <property type="entry name" value="DnaA_C"/>
</dbReference>
<dbReference type="Gene3D" id="3.40.50.300">
    <property type="entry name" value="P-loop containing nucleotide triphosphate hydrolases"/>
    <property type="match status" value="1"/>
</dbReference>
<evidence type="ECO:0000313" key="11">
    <source>
        <dbReference type="EMBL" id="HJD96422.1"/>
    </source>
</evidence>
<evidence type="ECO:0000259" key="9">
    <source>
        <dbReference type="SMART" id="SM00382"/>
    </source>
</evidence>
<dbReference type="InterPro" id="IPR027417">
    <property type="entry name" value="P-loop_NTPase"/>
</dbReference>
<keyword evidence="2 7" id="KW-0235">DNA replication</keyword>
<dbReference type="CDD" id="cd06571">
    <property type="entry name" value="Bac_DnaA_C"/>
    <property type="match status" value="1"/>
</dbReference>
<dbReference type="GO" id="GO:0005524">
    <property type="term" value="F:ATP binding"/>
    <property type="evidence" value="ECO:0007669"/>
    <property type="project" value="UniProtKB-KW"/>
</dbReference>
<dbReference type="AlphaFoldDB" id="A0A921DRZ9"/>
<sequence length="491" mass="54521">MKEIWSSILKELGGRLPEGKFKVFLEPLKGDVVRLPQSGRSGGQGLLIEPAPAFEWEVRLTAMNDFMAAQVRDQFSQAIAEVASSLLGGRAKVSVRASSSRKKAELPRPASLEQVAASIPSTAPAVLMADKELDLPIPLPRVRAFNPAVMKGWKHSFEDFVVGPCNQIAYAAATNILAASAPVDMVFLCSGAGLGKTHLTQAVGRALSLEADKRQVRMEYLTAEEFTSQFVQAMKYKTIDQFKERFRELDMLLLEDVHFLRGKDRTQEELLSTIKNLQDHGGRVVLTSSFAPRDLAGVDSQLVSRFCSGFVASMERPNRDTRLHILKEKARRQCMVLPSGVADLLVDRITGDVRLLESCLHNLMLQSQFTGHTVTEEMAIEVIRNVARTSPSLSLEDVVELICRSFNLTPAQLSSKSRRQNLVVARNTAFFLLRKHTDLTLEEIGDRFNRRHSTVIKGITAVEREMSRHSALGGQIEHTVSMIERSAMLGR</sequence>
<gene>
    <name evidence="11" type="ORF">K8W16_02085</name>
</gene>
<dbReference type="CDD" id="cd00009">
    <property type="entry name" value="AAA"/>
    <property type="match status" value="1"/>
</dbReference>
<dbReference type="GO" id="GO:0008289">
    <property type="term" value="F:lipid binding"/>
    <property type="evidence" value="ECO:0007669"/>
    <property type="project" value="UniProtKB-KW"/>
</dbReference>
<dbReference type="Proteomes" id="UP000698963">
    <property type="component" value="Unassembled WGS sequence"/>
</dbReference>
<comment type="function">
    <text evidence="7">Plays an essential role in the initiation and regulation of chromosomal replication. ATP-DnaA binds to the origin of replication (oriC) to initiate formation of the DNA replication initiation complex once per cell cycle. Binds the DnaA box (a 9 base pair repeat at the origin) and separates the double-stranded (ds)DNA. Forms a right-handed helical filament on oriC DNA; dsDNA binds to the exterior of the filament while single-stranded (ss)DNA is stabiized in the filament's interior. The ATP-DnaA-oriC complex binds and stabilizes one strand of the AT-rich DNA unwinding element (DUE), permitting loading of DNA polymerase. After initiation quickly degrades to an ADP-DnaA complex that is not apt for DNA replication. Binds acidic phospholipids.</text>
</comment>
<dbReference type="GO" id="GO:0003688">
    <property type="term" value="F:DNA replication origin binding"/>
    <property type="evidence" value="ECO:0007669"/>
    <property type="project" value="InterPro"/>
</dbReference>
<evidence type="ECO:0000259" key="10">
    <source>
        <dbReference type="SMART" id="SM00760"/>
    </source>
</evidence>
<dbReference type="PRINTS" id="PR00051">
    <property type="entry name" value="DNAA"/>
</dbReference>
<dbReference type="InterPro" id="IPR020591">
    <property type="entry name" value="Chromosome_initiator_DnaA-like"/>
</dbReference>
<dbReference type="InterPro" id="IPR038454">
    <property type="entry name" value="DnaA_N_sf"/>
</dbReference>
<dbReference type="PROSITE" id="PS01008">
    <property type="entry name" value="DNAA"/>
    <property type="match status" value="1"/>
</dbReference>
<dbReference type="Pfam" id="PF00308">
    <property type="entry name" value="Bac_DnaA"/>
    <property type="match status" value="1"/>
</dbReference>
<dbReference type="Pfam" id="PF08299">
    <property type="entry name" value="Bac_DnaA_C"/>
    <property type="match status" value="1"/>
</dbReference>
<dbReference type="EMBL" id="DYZA01000037">
    <property type="protein sequence ID" value="HJD96422.1"/>
    <property type="molecule type" value="Genomic_DNA"/>
</dbReference>
<keyword evidence="5" id="KW-0446">Lipid-binding</keyword>
<organism evidence="11 12">
    <name type="scientific">Mailhella massiliensis</name>
    <dbReference type="NCBI Taxonomy" id="1903261"/>
    <lineage>
        <taxon>Bacteria</taxon>
        <taxon>Pseudomonadati</taxon>
        <taxon>Thermodesulfobacteriota</taxon>
        <taxon>Desulfovibrionia</taxon>
        <taxon>Desulfovibrionales</taxon>
        <taxon>Desulfovibrionaceae</taxon>
        <taxon>Mailhella</taxon>
    </lineage>
</organism>
<dbReference type="InterPro" id="IPR010921">
    <property type="entry name" value="Trp_repressor/repl_initiator"/>
</dbReference>
<dbReference type="SUPFAM" id="SSF48295">
    <property type="entry name" value="TrpR-like"/>
    <property type="match status" value="1"/>
</dbReference>
<comment type="caution">
    <text evidence="11">The sequence shown here is derived from an EMBL/GenBank/DDBJ whole genome shotgun (WGS) entry which is preliminary data.</text>
</comment>
<evidence type="ECO:0000256" key="1">
    <source>
        <dbReference type="ARBA" id="ARBA00022490"/>
    </source>
</evidence>
<dbReference type="SMART" id="SM00382">
    <property type="entry name" value="AAA"/>
    <property type="match status" value="1"/>
</dbReference>
<reference evidence="11" key="2">
    <citation type="submission" date="2021-09" db="EMBL/GenBank/DDBJ databases">
        <authorList>
            <person name="Gilroy R."/>
        </authorList>
    </citation>
    <scope>NUCLEOTIDE SEQUENCE</scope>
    <source>
        <strain evidence="11">ChiGjej2B2-19336</strain>
    </source>
</reference>
<evidence type="ECO:0000256" key="7">
    <source>
        <dbReference type="RuleBase" id="RU000577"/>
    </source>
</evidence>
<dbReference type="InterPro" id="IPR013317">
    <property type="entry name" value="DnaA_dom"/>
</dbReference>
<dbReference type="GO" id="GO:0005886">
    <property type="term" value="C:plasma membrane"/>
    <property type="evidence" value="ECO:0007669"/>
    <property type="project" value="TreeGrafter"/>
</dbReference>
<evidence type="ECO:0000256" key="5">
    <source>
        <dbReference type="ARBA" id="ARBA00023121"/>
    </source>
</evidence>